<dbReference type="InterPro" id="IPR036640">
    <property type="entry name" value="ABC1_TM_sf"/>
</dbReference>
<feature type="transmembrane region" description="Helical" evidence="9">
    <location>
        <begin position="52"/>
        <end position="73"/>
    </location>
</feature>
<accession>A0A9D1J105</accession>
<dbReference type="InterPro" id="IPR017871">
    <property type="entry name" value="ABC_transporter-like_CS"/>
</dbReference>
<dbReference type="Pfam" id="PF00664">
    <property type="entry name" value="ABC_membrane"/>
    <property type="match status" value="1"/>
</dbReference>
<evidence type="ECO:0000256" key="8">
    <source>
        <dbReference type="ARBA" id="ARBA00023136"/>
    </source>
</evidence>
<keyword evidence="3" id="KW-1003">Cell membrane</keyword>
<proteinExistence type="predicted"/>
<dbReference type="SUPFAM" id="SSF52540">
    <property type="entry name" value="P-loop containing nucleoside triphosphate hydrolases"/>
    <property type="match status" value="1"/>
</dbReference>
<feature type="transmembrane region" description="Helical" evidence="9">
    <location>
        <begin position="245"/>
        <end position="264"/>
    </location>
</feature>
<gene>
    <name evidence="12" type="ORF">IAA54_03875</name>
</gene>
<dbReference type="PROSITE" id="PS50893">
    <property type="entry name" value="ABC_TRANSPORTER_2"/>
    <property type="match status" value="1"/>
</dbReference>
<sequence>MKRLYPYLKPYLGRMTWGLIIKFTGTIMDLLLPWILSYLIDEIVPLRDMRLIIFWGVMMALCAVAALVTNVVANRMASWVAQHTTENIRHDLFQKISYLSCKQIDEYTIPSLEARLTTDTYNIHQLVGRMQRLGVRAPILLLGGILITLMLDWALALVLISLLPLIGILVYFVSKRGVPMYATLQKKVDAMVRTVRENASGVRVIRALSKGEYEKDRFKDVNSEVVYWEKKAGITMSLTNPMMNLLLNGGLTAVVVVGAWRVNYGLMQTGAILAFLTYFTIILNAMLSITRMFVMFSRGSASAQRIAEVLDTPEDLAETQEDAKPSLYHIEFDHVSFSYQKKESNVEDITFRLKRGETLGIIGATGSGKSTLMSLLMRLYDADSGGVFIDGRPIASIPAGELHRKFGVTFQNDVLFADTIYENIDFGRGLPEEQIRRAAECAQAMEFINGLEDGFQHKLTSRGTNLSGGQKQRLLVARALAGNPEILILDDSSSALDYRTDSLLRRALRENYRDTTTVIIAQRVSSILHADHILVIEEGREIGYGTHEQLLESCEVYREISHSQMGGAFT</sequence>
<evidence type="ECO:0000259" key="11">
    <source>
        <dbReference type="PROSITE" id="PS50929"/>
    </source>
</evidence>
<dbReference type="InterPro" id="IPR039421">
    <property type="entry name" value="Type_1_exporter"/>
</dbReference>
<keyword evidence="8 9" id="KW-0472">Membrane</keyword>
<feature type="transmembrane region" description="Helical" evidence="9">
    <location>
        <begin position="20"/>
        <end position="40"/>
    </location>
</feature>
<evidence type="ECO:0000313" key="13">
    <source>
        <dbReference type="Proteomes" id="UP000886785"/>
    </source>
</evidence>
<evidence type="ECO:0000256" key="4">
    <source>
        <dbReference type="ARBA" id="ARBA00022692"/>
    </source>
</evidence>
<evidence type="ECO:0000256" key="6">
    <source>
        <dbReference type="ARBA" id="ARBA00022840"/>
    </source>
</evidence>
<dbReference type="InterPro" id="IPR011527">
    <property type="entry name" value="ABC1_TM_dom"/>
</dbReference>
<dbReference type="Gene3D" id="1.20.1560.10">
    <property type="entry name" value="ABC transporter type 1, transmembrane domain"/>
    <property type="match status" value="1"/>
</dbReference>
<dbReference type="GO" id="GO:0015421">
    <property type="term" value="F:ABC-type oligopeptide transporter activity"/>
    <property type="evidence" value="ECO:0007669"/>
    <property type="project" value="TreeGrafter"/>
</dbReference>
<dbReference type="SUPFAM" id="SSF90123">
    <property type="entry name" value="ABC transporter transmembrane region"/>
    <property type="match status" value="1"/>
</dbReference>
<evidence type="ECO:0000256" key="9">
    <source>
        <dbReference type="SAM" id="Phobius"/>
    </source>
</evidence>
<dbReference type="Pfam" id="PF00005">
    <property type="entry name" value="ABC_tran"/>
    <property type="match status" value="1"/>
</dbReference>
<keyword evidence="4 9" id="KW-0812">Transmembrane</keyword>
<evidence type="ECO:0000256" key="5">
    <source>
        <dbReference type="ARBA" id="ARBA00022741"/>
    </source>
</evidence>
<protein>
    <submittedName>
        <fullName evidence="12">ABC transporter ATP-binding protein</fullName>
    </submittedName>
</protein>
<dbReference type="InterPro" id="IPR027417">
    <property type="entry name" value="P-loop_NTPase"/>
</dbReference>
<dbReference type="FunFam" id="3.40.50.300:FF:000221">
    <property type="entry name" value="Multidrug ABC transporter ATP-binding protein"/>
    <property type="match status" value="1"/>
</dbReference>
<name>A0A9D1J105_9FIRM</name>
<reference evidence="12" key="2">
    <citation type="journal article" date="2021" name="PeerJ">
        <title>Extensive microbial diversity within the chicken gut microbiome revealed by metagenomics and culture.</title>
        <authorList>
            <person name="Gilroy R."/>
            <person name="Ravi A."/>
            <person name="Getino M."/>
            <person name="Pursley I."/>
            <person name="Horton D.L."/>
            <person name="Alikhan N.F."/>
            <person name="Baker D."/>
            <person name="Gharbi K."/>
            <person name="Hall N."/>
            <person name="Watson M."/>
            <person name="Adriaenssens E.M."/>
            <person name="Foster-Nyarko E."/>
            <person name="Jarju S."/>
            <person name="Secka A."/>
            <person name="Antonio M."/>
            <person name="Oren A."/>
            <person name="Chaudhuri R.R."/>
            <person name="La Ragione R."/>
            <person name="Hildebrand F."/>
            <person name="Pallen M.J."/>
        </authorList>
    </citation>
    <scope>NUCLEOTIDE SEQUENCE</scope>
    <source>
        <strain evidence="12">ChiSjej1B19-7085</strain>
    </source>
</reference>
<feature type="transmembrane region" description="Helical" evidence="9">
    <location>
        <begin position="270"/>
        <end position="289"/>
    </location>
</feature>
<keyword evidence="7 9" id="KW-1133">Transmembrane helix</keyword>
<comment type="subcellular location">
    <subcellularLocation>
        <location evidence="1">Cell membrane</location>
        <topology evidence="1">Multi-pass membrane protein</topology>
    </subcellularLocation>
</comment>
<dbReference type="PANTHER" id="PTHR43394">
    <property type="entry name" value="ATP-DEPENDENT PERMEASE MDL1, MITOCHONDRIAL"/>
    <property type="match status" value="1"/>
</dbReference>
<dbReference type="GO" id="GO:0005886">
    <property type="term" value="C:plasma membrane"/>
    <property type="evidence" value="ECO:0007669"/>
    <property type="project" value="UniProtKB-SubCell"/>
</dbReference>
<feature type="transmembrane region" description="Helical" evidence="9">
    <location>
        <begin position="157"/>
        <end position="174"/>
    </location>
</feature>
<feature type="domain" description="ABC transporter" evidence="10">
    <location>
        <begin position="330"/>
        <end position="563"/>
    </location>
</feature>
<dbReference type="AlphaFoldDB" id="A0A9D1J105"/>
<dbReference type="PANTHER" id="PTHR43394:SF1">
    <property type="entry name" value="ATP-BINDING CASSETTE SUB-FAMILY B MEMBER 10, MITOCHONDRIAL"/>
    <property type="match status" value="1"/>
</dbReference>
<comment type="caution">
    <text evidence="12">The sequence shown here is derived from an EMBL/GenBank/DDBJ whole genome shotgun (WGS) entry which is preliminary data.</text>
</comment>
<feature type="domain" description="ABC transmembrane type-1" evidence="11">
    <location>
        <begin position="17"/>
        <end position="298"/>
    </location>
</feature>
<dbReference type="GO" id="GO:0016887">
    <property type="term" value="F:ATP hydrolysis activity"/>
    <property type="evidence" value="ECO:0007669"/>
    <property type="project" value="InterPro"/>
</dbReference>
<keyword evidence="6 12" id="KW-0067">ATP-binding</keyword>
<keyword evidence="5" id="KW-0547">Nucleotide-binding</keyword>
<evidence type="ECO:0000256" key="1">
    <source>
        <dbReference type="ARBA" id="ARBA00004651"/>
    </source>
</evidence>
<dbReference type="GO" id="GO:0005524">
    <property type="term" value="F:ATP binding"/>
    <property type="evidence" value="ECO:0007669"/>
    <property type="project" value="UniProtKB-KW"/>
</dbReference>
<evidence type="ECO:0000256" key="3">
    <source>
        <dbReference type="ARBA" id="ARBA00022475"/>
    </source>
</evidence>
<organism evidence="12 13">
    <name type="scientific">Candidatus Gallacutalibacter pullicola</name>
    <dbReference type="NCBI Taxonomy" id="2840830"/>
    <lineage>
        <taxon>Bacteria</taxon>
        <taxon>Bacillati</taxon>
        <taxon>Bacillota</taxon>
        <taxon>Clostridia</taxon>
        <taxon>Eubacteriales</taxon>
        <taxon>Candidatus Gallacutalibacter</taxon>
    </lineage>
</organism>
<dbReference type="PROSITE" id="PS00211">
    <property type="entry name" value="ABC_TRANSPORTER_1"/>
    <property type="match status" value="1"/>
</dbReference>
<dbReference type="PROSITE" id="PS50929">
    <property type="entry name" value="ABC_TM1F"/>
    <property type="match status" value="1"/>
</dbReference>
<reference evidence="12" key="1">
    <citation type="submission" date="2020-10" db="EMBL/GenBank/DDBJ databases">
        <authorList>
            <person name="Gilroy R."/>
        </authorList>
    </citation>
    <scope>NUCLEOTIDE SEQUENCE</scope>
    <source>
        <strain evidence="12">ChiSjej1B19-7085</strain>
    </source>
</reference>
<dbReference type="SMART" id="SM00382">
    <property type="entry name" value="AAA"/>
    <property type="match status" value="1"/>
</dbReference>
<dbReference type="Proteomes" id="UP000886785">
    <property type="component" value="Unassembled WGS sequence"/>
</dbReference>
<dbReference type="EMBL" id="DVHF01000044">
    <property type="protein sequence ID" value="HIR56783.1"/>
    <property type="molecule type" value="Genomic_DNA"/>
</dbReference>
<dbReference type="Gene3D" id="3.40.50.300">
    <property type="entry name" value="P-loop containing nucleotide triphosphate hydrolases"/>
    <property type="match status" value="1"/>
</dbReference>
<dbReference type="CDD" id="cd18548">
    <property type="entry name" value="ABC_6TM_Tm287_like"/>
    <property type="match status" value="1"/>
</dbReference>
<evidence type="ECO:0000259" key="10">
    <source>
        <dbReference type="PROSITE" id="PS50893"/>
    </source>
</evidence>
<evidence type="ECO:0000256" key="2">
    <source>
        <dbReference type="ARBA" id="ARBA00022448"/>
    </source>
</evidence>
<evidence type="ECO:0000313" key="12">
    <source>
        <dbReference type="EMBL" id="HIR56783.1"/>
    </source>
</evidence>
<keyword evidence="2" id="KW-0813">Transport</keyword>
<feature type="transmembrane region" description="Helical" evidence="9">
    <location>
        <begin position="133"/>
        <end position="151"/>
    </location>
</feature>
<dbReference type="InterPro" id="IPR003439">
    <property type="entry name" value="ABC_transporter-like_ATP-bd"/>
</dbReference>
<dbReference type="InterPro" id="IPR003593">
    <property type="entry name" value="AAA+_ATPase"/>
</dbReference>
<evidence type="ECO:0000256" key="7">
    <source>
        <dbReference type="ARBA" id="ARBA00022989"/>
    </source>
</evidence>